<accession>A0AAE0LST5</accession>
<proteinExistence type="predicted"/>
<feature type="region of interest" description="Disordered" evidence="1">
    <location>
        <begin position="320"/>
        <end position="340"/>
    </location>
</feature>
<dbReference type="Proteomes" id="UP001278766">
    <property type="component" value="Unassembled WGS sequence"/>
</dbReference>
<organism evidence="2 3">
    <name type="scientific">Chaetomium fimeti</name>
    <dbReference type="NCBI Taxonomy" id="1854472"/>
    <lineage>
        <taxon>Eukaryota</taxon>
        <taxon>Fungi</taxon>
        <taxon>Dikarya</taxon>
        <taxon>Ascomycota</taxon>
        <taxon>Pezizomycotina</taxon>
        <taxon>Sordariomycetes</taxon>
        <taxon>Sordariomycetidae</taxon>
        <taxon>Sordariales</taxon>
        <taxon>Chaetomiaceae</taxon>
        <taxon>Chaetomium</taxon>
    </lineage>
</organism>
<reference evidence="2" key="1">
    <citation type="journal article" date="2023" name="Mol. Phylogenet. Evol.">
        <title>Genome-scale phylogeny and comparative genomics of the fungal order Sordariales.</title>
        <authorList>
            <person name="Hensen N."/>
            <person name="Bonometti L."/>
            <person name="Westerberg I."/>
            <person name="Brannstrom I.O."/>
            <person name="Guillou S."/>
            <person name="Cros-Aarteil S."/>
            <person name="Calhoun S."/>
            <person name="Haridas S."/>
            <person name="Kuo A."/>
            <person name="Mondo S."/>
            <person name="Pangilinan J."/>
            <person name="Riley R."/>
            <person name="LaButti K."/>
            <person name="Andreopoulos B."/>
            <person name="Lipzen A."/>
            <person name="Chen C."/>
            <person name="Yan M."/>
            <person name="Daum C."/>
            <person name="Ng V."/>
            <person name="Clum A."/>
            <person name="Steindorff A."/>
            <person name="Ohm R.A."/>
            <person name="Martin F."/>
            <person name="Silar P."/>
            <person name="Natvig D.O."/>
            <person name="Lalanne C."/>
            <person name="Gautier V."/>
            <person name="Ament-Velasquez S.L."/>
            <person name="Kruys A."/>
            <person name="Hutchinson M.I."/>
            <person name="Powell A.J."/>
            <person name="Barry K."/>
            <person name="Miller A.N."/>
            <person name="Grigoriev I.V."/>
            <person name="Debuchy R."/>
            <person name="Gladieux P."/>
            <person name="Hiltunen Thoren M."/>
            <person name="Johannesson H."/>
        </authorList>
    </citation>
    <scope>NUCLEOTIDE SEQUENCE</scope>
    <source>
        <strain evidence="2">CBS 168.71</strain>
    </source>
</reference>
<evidence type="ECO:0000313" key="2">
    <source>
        <dbReference type="EMBL" id="KAK3295534.1"/>
    </source>
</evidence>
<reference evidence="2" key="2">
    <citation type="submission" date="2023-06" db="EMBL/GenBank/DDBJ databases">
        <authorList>
            <consortium name="Lawrence Berkeley National Laboratory"/>
            <person name="Haridas S."/>
            <person name="Hensen N."/>
            <person name="Bonometti L."/>
            <person name="Westerberg I."/>
            <person name="Brannstrom I.O."/>
            <person name="Guillou S."/>
            <person name="Cros-Aarteil S."/>
            <person name="Calhoun S."/>
            <person name="Kuo A."/>
            <person name="Mondo S."/>
            <person name="Pangilinan J."/>
            <person name="Riley R."/>
            <person name="Labutti K."/>
            <person name="Andreopoulos B."/>
            <person name="Lipzen A."/>
            <person name="Chen C."/>
            <person name="Yanf M."/>
            <person name="Daum C."/>
            <person name="Ng V."/>
            <person name="Clum A."/>
            <person name="Steindorff A."/>
            <person name="Ohm R."/>
            <person name="Martin F."/>
            <person name="Silar P."/>
            <person name="Natvig D."/>
            <person name="Lalanne C."/>
            <person name="Gautier V."/>
            <person name="Ament-Velasquez S.L."/>
            <person name="Kruys A."/>
            <person name="Hutchinson M.I."/>
            <person name="Powell A.J."/>
            <person name="Barry K."/>
            <person name="Miller A.N."/>
            <person name="Grigoriev I.V."/>
            <person name="Debuchy R."/>
            <person name="Gladieux P."/>
            <person name="Thoren M.H."/>
            <person name="Johannesson H."/>
        </authorList>
    </citation>
    <scope>NUCLEOTIDE SEQUENCE</scope>
    <source>
        <strain evidence="2">CBS 168.71</strain>
    </source>
</reference>
<comment type="caution">
    <text evidence="2">The sequence shown here is derived from an EMBL/GenBank/DDBJ whole genome shotgun (WGS) entry which is preliminary data.</text>
</comment>
<dbReference type="EMBL" id="JAUEPN010000004">
    <property type="protein sequence ID" value="KAK3295534.1"/>
    <property type="molecule type" value="Genomic_DNA"/>
</dbReference>
<feature type="compositionally biased region" description="Polar residues" evidence="1">
    <location>
        <begin position="20"/>
        <end position="40"/>
    </location>
</feature>
<dbReference type="AlphaFoldDB" id="A0AAE0LST5"/>
<feature type="region of interest" description="Disordered" evidence="1">
    <location>
        <begin position="1"/>
        <end position="40"/>
    </location>
</feature>
<evidence type="ECO:0000256" key="1">
    <source>
        <dbReference type="SAM" id="MobiDB-lite"/>
    </source>
</evidence>
<keyword evidence="3" id="KW-1185">Reference proteome</keyword>
<dbReference type="GeneID" id="87835336"/>
<gene>
    <name evidence="2" type="ORF">B0H64DRAFT_148129</name>
</gene>
<name>A0AAE0LST5_9PEZI</name>
<protein>
    <submittedName>
        <fullName evidence="2">Uncharacterized protein</fullName>
    </submittedName>
</protein>
<feature type="region of interest" description="Disordered" evidence="1">
    <location>
        <begin position="279"/>
        <end position="301"/>
    </location>
</feature>
<dbReference type="RefSeq" id="XP_062659048.1">
    <property type="nucleotide sequence ID" value="XM_062798388.1"/>
</dbReference>
<sequence length="340" mass="36476">MVLGDEPQWLTGPAELAEEPNSQGSVAPSAPSRSVCASPSNPEIPRYFVAGVKVSVRPGDSDGFMVLPRAGITDCVPVLNNLVSFPKTQGATGGWLRGPPSALPDFPSFKDCSLEPEISSWPAKRKQGLDCQRLTKEGQSAISSGIRSRCWFPSAHHQHLSDGAVIRPFDREETGSPHLVLHNAPGNAHRLGCGPAVRCDRCDHFAKGKQLPSPNAPGCSFGAGGEVGWLQRNRRFLGEGLHPQSRANVASNRLRLPPRISAAICWQADGHRARNFRGRKFSSSKQEQRRQPRAARSGQVQSTLGISQFLGQVTVSNAAEHRPVAAPPTVMDEAGGIAKS</sequence>
<evidence type="ECO:0000313" key="3">
    <source>
        <dbReference type="Proteomes" id="UP001278766"/>
    </source>
</evidence>